<evidence type="ECO:0000256" key="1">
    <source>
        <dbReference type="SAM" id="MobiDB-lite"/>
    </source>
</evidence>
<gene>
    <name evidence="2" type="ORF">A605_14297</name>
</gene>
<name>M1PAY1_9CORY</name>
<geneLocation type="plasmid" evidence="2 3">
    <name>pCha1</name>
</geneLocation>
<dbReference type="AlphaFoldDB" id="M1PAY1"/>
<accession>M1PAY1</accession>
<protein>
    <submittedName>
        <fullName evidence="2">Uncharacterized protein</fullName>
    </submittedName>
</protein>
<dbReference type="Proteomes" id="UP000011723">
    <property type="component" value="Plasmid pCha1"/>
</dbReference>
<dbReference type="HOGENOM" id="CLU_2681455_0_0_11"/>
<proteinExistence type="predicted"/>
<dbReference type="EMBL" id="CP003698">
    <property type="protein sequence ID" value="AGF73831.1"/>
    <property type="molecule type" value="Genomic_DNA"/>
</dbReference>
<sequence>MKVKHRSEHLEALLPPILVRWVNYLTQIGASLVLDQSRLVFSTPPVRRLRRDSATTGPATVEIPPSSPMYRTAI</sequence>
<feature type="region of interest" description="Disordered" evidence="1">
    <location>
        <begin position="50"/>
        <end position="74"/>
    </location>
</feature>
<organism evidence="2 3">
    <name type="scientific">Corynebacterium halotolerans YIM 70093 = DSM 44683</name>
    <dbReference type="NCBI Taxonomy" id="1121362"/>
    <lineage>
        <taxon>Bacteria</taxon>
        <taxon>Bacillati</taxon>
        <taxon>Actinomycetota</taxon>
        <taxon>Actinomycetes</taxon>
        <taxon>Mycobacteriales</taxon>
        <taxon>Corynebacteriaceae</taxon>
        <taxon>Corynebacterium</taxon>
    </lineage>
</organism>
<keyword evidence="2" id="KW-0614">Plasmid</keyword>
<evidence type="ECO:0000313" key="2">
    <source>
        <dbReference type="EMBL" id="AGF73831.1"/>
    </source>
</evidence>
<dbReference type="KEGG" id="chn:A605_14297"/>
<evidence type="ECO:0000313" key="3">
    <source>
        <dbReference type="Proteomes" id="UP000011723"/>
    </source>
</evidence>
<reference evidence="2 3" key="1">
    <citation type="journal article" date="2012" name="Stand. Genomic Sci.">
        <title>Genome sequence of the halotolerant bacterium Corynebacterium halotolerans type strain YIM 70093(T) (= DSM 44683(T)).</title>
        <authorList>
            <person name="Ruckert C."/>
            <person name="Albersmeier A."/>
            <person name="Al-Dilaimi A."/>
            <person name="Niehaus K."/>
            <person name="Szczepanowski R."/>
            <person name="Kalinowski J."/>
        </authorList>
    </citation>
    <scope>NUCLEOTIDE SEQUENCE [LARGE SCALE GENOMIC DNA]</scope>
    <source>
        <strain evidence="2">DSM 44683</strain>
        <plasmid evidence="3">Plasmid pCha1</plasmid>
    </source>
</reference>
<keyword evidence="3" id="KW-1185">Reference proteome</keyword>